<name>A0A1H9YKJ8_THASX</name>
<dbReference type="Pfam" id="PF05635">
    <property type="entry name" value="23S_rRNA_IVP"/>
    <property type="match status" value="1"/>
</dbReference>
<gene>
    <name evidence="1" type="ORF">SAMN05660429_00257</name>
</gene>
<organism evidence="1 2">
    <name type="scientific">Thalassotalea agarivorans</name>
    <name type="common">Thalassomonas agarivorans</name>
    <dbReference type="NCBI Taxonomy" id="349064"/>
    <lineage>
        <taxon>Bacteria</taxon>
        <taxon>Pseudomonadati</taxon>
        <taxon>Pseudomonadota</taxon>
        <taxon>Gammaproteobacteria</taxon>
        <taxon>Alteromonadales</taxon>
        <taxon>Colwelliaceae</taxon>
        <taxon>Thalassotalea</taxon>
    </lineage>
</organism>
<dbReference type="InterPro" id="IPR012657">
    <property type="entry name" value="23S_rRNA-intervening_sequence"/>
</dbReference>
<proteinExistence type="predicted"/>
<dbReference type="AlphaFoldDB" id="A0A1H9YKJ8"/>
<dbReference type="OrthoDB" id="160990at2"/>
<dbReference type="NCBIfam" id="NF008912">
    <property type="entry name" value="PRK12275.1-6"/>
    <property type="match status" value="1"/>
</dbReference>
<dbReference type="SUPFAM" id="SSF158446">
    <property type="entry name" value="IVS-encoded protein-like"/>
    <property type="match status" value="1"/>
</dbReference>
<dbReference type="Gene3D" id="1.20.1440.60">
    <property type="entry name" value="23S rRNA-intervening sequence"/>
    <property type="match status" value="1"/>
</dbReference>
<keyword evidence="2" id="KW-1185">Reference proteome</keyword>
<dbReference type="NCBIfam" id="TIGR02436">
    <property type="entry name" value="four helix bundle protein"/>
    <property type="match status" value="1"/>
</dbReference>
<dbReference type="CDD" id="cd16377">
    <property type="entry name" value="23S_rRNA_IVP_like"/>
    <property type="match status" value="1"/>
</dbReference>
<dbReference type="InterPro" id="IPR036583">
    <property type="entry name" value="23S_rRNA_IVS_sf"/>
</dbReference>
<dbReference type="RefSeq" id="WP_093327000.1">
    <property type="nucleotide sequence ID" value="NZ_AP027363.1"/>
</dbReference>
<dbReference type="STRING" id="349064.SAMN05660429_00257"/>
<dbReference type="Proteomes" id="UP000199308">
    <property type="component" value="Unassembled WGS sequence"/>
</dbReference>
<accession>A0A1H9YKJ8</accession>
<evidence type="ECO:0000313" key="2">
    <source>
        <dbReference type="Proteomes" id="UP000199308"/>
    </source>
</evidence>
<dbReference type="PANTHER" id="PTHR38471">
    <property type="entry name" value="FOUR HELIX BUNDLE PROTEIN"/>
    <property type="match status" value="1"/>
</dbReference>
<dbReference type="PANTHER" id="PTHR38471:SF2">
    <property type="entry name" value="FOUR HELIX BUNDLE PROTEIN"/>
    <property type="match status" value="1"/>
</dbReference>
<sequence length="113" mass="12922">MNYERLEVWQRATNLAIEVFKYAKTFKDYGFKDQLTRSVLSIPSNIAEGMTRLGNKEKRHFLAIAKASSAELNTQVIIGSEIDYIERSIASNWKKEIYIISAMLSGLMKALDK</sequence>
<dbReference type="EMBL" id="FOHK01000001">
    <property type="protein sequence ID" value="SES69490.1"/>
    <property type="molecule type" value="Genomic_DNA"/>
</dbReference>
<evidence type="ECO:0000313" key="1">
    <source>
        <dbReference type="EMBL" id="SES69490.1"/>
    </source>
</evidence>
<reference evidence="1 2" key="1">
    <citation type="submission" date="2016-10" db="EMBL/GenBank/DDBJ databases">
        <authorList>
            <person name="de Groot N.N."/>
        </authorList>
    </citation>
    <scope>NUCLEOTIDE SEQUENCE [LARGE SCALE GENOMIC DNA]</scope>
    <source>
        <strain evidence="1 2">DSM 19706</strain>
    </source>
</reference>
<protein>
    <submittedName>
        <fullName evidence="1">Four helix bundle protein</fullName>
    </submittedName>
</protein>